<proteinExistence type="predicted"/>
<evidence type="ECO:0000313" key="2">
    <source>
        <dbReference type="EMBL" id="HGN90955.1"/>
    </source>
</evidence>
<dbReference type="AlphaFoldDB" id="A0A7C4I7L7"/>
<evidence type="ECO:0000313" key="1">
    <source>
        <dbReference type="EMBL" id="HGL40869.1"/>
    </source>
</evidence>
<sequence length="151" mass="17056">MKKMEKHELQNLSDEVMRSFGARLQTEGYVFVKTGEGKIRVLSEEAYRAAALFRGVMNAGIYVAKQRKNFVTLTIEGCKFVSLLPEAHVVELTKEDAVKWMRGDPVKVGKQNHKTVIGRYRGHLLGTALVDINGVAYPQVPKWRRLPPETS</sequence>
<organism evidence="2">
    <name type="scientific">Caldiarchaeum subterraneum</name>
    <dbReference type="NCBI Taxonomy" id="311458"/>
    <lineage>
        <taxon>Archaea</taxon>
        <taxon>Nitrososphaerota</taxon>
        <taxon>Candidatus Caldarchaeales</taxon>
        <taxon>Candidatus Caldarchaeaceae</taxon>
        <taxon>Candidatus Caldarchaeum</taxon>
    </lineage>
</organism>
<gene>
    <name evidence="2" type="ORF">ENT82_07540</name>
    <name evidence="1" type="ORF">ENU43_04305</name>
</gene>
<dbReference type="Gene3D" id="3.10.450.720">
    <property type="match status" value="1"/>
</dbReference>
<reference evidence="2" key="1">
    <citation type="journal article" date="2020" name="mSystems">
        <title>Genome- and Community-Level Interaction Insights into Carbon Utilization and Element Cycling Functions of Hydrothermarchaeota in Hydrothermal Sediment.</title>
        <authorList>
            <person name="Zhou Z."/>
            <person name="Liu Y."/>
            <person name="Xu W."/>
            <person name="Pan J."/>
            <person name="Luo Z.H."/>
            <person name="Li M."/>
        </authorList>
    </citation>
    <scope>NUCLEOTIDE SEQUENCE [LARGE SCALE GENOMIC DNA]</scope>
    <source>
        <strain evidence="2">SpSt-613</strain>
        <strain evidence="1">SpSt-669</strain>
    </source>
</reference>
<accession>A0A7C4I7L7</accession>
<dbReference type="EMBL" id="DTCM01000058">
    <property type="protein sequence ID" value="HGL40869.1"/>
    <property type="molecule type" value="Genomic_DNA"/>
</dbReference>
<name>A0A7C4I7L7_CALS0</name>
<evidence type="ECO:0008006" key="3">
    <source>
        <dbReference type="Google" id="ProtNLM"/>
    </source>
</evidence>
<comment type="caution">
    <text evidence="2">The sequence shown here is derived from an EMBL/GenBank/DDBJ whole genome shotgun (WGS) entry which is preliminary data.</text>
</comment>
<dbReference type="EMBL" id="DTAD01000081">
    <property type="protein sequence ID" value="HGN90955.1"/>
    <property type="molecule type" value="Genomic_DNA"/>
</dbReference>
<protein>
    <recommendedName>
        <fullName evidence="3">rRNA small subunit methyltransferase F RNA-binding PUA-like domain-containing protein</fullName>
    </recommendedName>
</protein>